<evidence type="ECO:0000256" key="12">
    <source>
        <dbReference type="HAMAP-Rule" id="MF_00188"/>
    </source>
</evidence>
<feature type="domain" description="Peptidase M48" evidence="13">
    <location>
        <begin position="84"/>
        <end position="291"/>
    </location>
</feature>
<dbReference type="InterPro" id="IPR001915">
    <property type="entry name" value="Peptidase_M48"/>
</dbReference>
<dbReference type="EC" id="3.4.24.-" evidence="12"/>
<evidence type="ECO:0000256" key="11">
    <source>
        <dbReference type="ARBA" id="ARBA00023136"/>
    </source>
</evidence>
<comment type="subcellular location">
    <subcellularLocation>
        <location evidence="1 12">Cell membrane</location>
        <topology evidence="1 12">Multi-pass membrane protein</topology>
    </subcellularLocation>
</comment>
<reference evidence="14 15" key="1">
    <citation type="submission" date="2015-08" db="EMBL/GenBank/DDBJ databases">
        <title>The complete genome sequence of Bacillus beveridgei MLTeJB.</title>
        <authorList>
            <person name="Hanson T.E."/>
            <person name="Mesa C."/>
            <person name="Basesman S.M."/>
            <person name="Oremland R.S."/>
        </authorList>
    </citation>
    <scope>NUCLEOTIDE SEQUENCE [LARGE SCALE GENOMIC DNA]</scope>
    <source>
        <strain evidence="14 15">MLTeJB</strain>
    </source>
</reference>
<evidence type="ECO:0000256" key="4">
    <source>
        <dbReference type="ARBA" id="ARBA00022670"/>
    </source>
</evidence>
<dbReference type="STRING" id="632773.BBEV_2916"/>
<protein>
    <recommendedName>
        <fullName evidence="12">Protease HtpX homolog</fullName>
        <ecNumber evidence="12">3.4.24.-</ecNumber>
    </recommendedName>
</protein>
<proteinExistence type="inferred from homology"/>
<feature type="binding site" evidence="12">
    <location>
        <position position="145"/>
    </location>
    <ligand>
        <name>Zn(2+)</name>
        <dbReference type="ChEBI" id="CHEBI:29105"/>
        <note>catalytic</note>
    </ligand>
</feature>
<sequence>MILYEQIQHNKRKTVFIVFFFVLFVLAVGAAFSYINSGEPFSGLILTAIIATIYVGIVLSSSTKMVMRMNHAKEIKSVEDNRFLWHTVENMAMVGRIPMPRVFVIHDPSPNAFATGLSPKNGAVAVTTGLIDTLNREEMEGVIAHEVAHIKNYDVRLSTIALALVSVIAIISDIGTRMLFFSRGGRGNKQSPVILIFAIVLMILAPFIAMLINMAISRNREYLADASAAELTRNPHALASALEKITGVSTPVREASGSSAPLYFADPLKKKMSGLLSTHPDPQERMKRLREM</sequence>
<dbReference type="PANTHER" id="PTHR43221">
    <property type="entry name" value="PROTEASE HTPX"/>
    <property type="match status" value="1"/>
</dbReference>
<dbReference type="GO" id="GO:0006508">
    <property type="term" value="P:proteolysis"/>
    <property type="evidence" value="ECO:0007669"/>
    <property type="project" value="UniProtKB-KW"/>
</dbReference>
<dbReference type="InterPro" id="IPR022919">
    <property type="entry name" value="Pept_M48_protease_HtpX"/>
</dbReference>
<evidence type="ECO:0000313" key="14">
    <source>
        <dbReference type="EMBL" id="AOM84241.1"/>
    </source>
</evidence>
<evidence type="ECO:0000313" key="15">
    <source>
        <dbReference type="Proteomes" id="UP000094463"/>
    </source>
</evidence>
<dbReference type="Proteomes" id="UP000094463">
    <property type="component" value="Chromosome"/>
</dbReference>
<evidence type="ECO:0000256" key="1">
    <source>
        <dbReference type="ARBA" id="ARBA00004651"/>
    </source>
</evidence>
<dbReference type="PATRIC" id="fig|632773.3.peg.3051"/>
<keyword evidence="11 12" id="KW-0472">Membrane</keyword>
<dbReference type="InterPro" id="IPR050083">
    <property type="entry name" value="HtpX_protease"/>
</dbReference>
<evidence type="ECO:0000256" key="9">
    <source>
        <dbReference type="ARBA" id="ARBA00022989"/>
    </source>
</evidence>
<dbReference type="HAMAP" id="MF_00188">
    <property type="entry name" value="Pept_M48_protease_HtpX"/>
    <property type="match status" value="1"/>
</dbReference>
<dbReference type="PANTHER" id="PTHR43221:SF1">
    <property type="entry name" value="PROTEASE HTPX"/>
    <property type="match status" value="1"/>
</dbReference>
<evidence type="ECO:0000256" key="2">
    <source>
        <dbReference type="ARBA" id="ARBA00009779"/>
    </source>
</evidence>
<evidence type="ECO:0000256" key="10">
    <source>
        <dbReference type="ARBA" id="ARBA00023049"/>
    </source>
</evidence>
<keyword evidence="5 12" id="KW-0812">Transmembrane</keyword>
<keyword evidence="8 12" id="KW-0862">Zinc</keyword>
<feature type="transmembrane region" description="Helical" evidence="12">
    <location>
        <begin position="193"/>
        <end position="212"/>
    </location>
</feature>
<dbReference type="GO" id="GO:0008270">
    <property type="term" value="F:zinc ion binding"/>
    <property type="evidence" value="ECO:0007669"/>
    <property type="project" value="UniProtKB-UniRule"/>
</dbReference>
<feature type="active site" evidence="12">
    <location>
        <position position="146"/>
    </location>
</feature>
<dbReference type="Gene3D" id="3.30.2010.10">
    <property type="entry name" value="Metalloproteases ('zincins'), catalytic domain"/>
    <property type="match status" value="1"/>
</dbReference>
<dbReference type="GO" id="GO:0004222">
    <property type="term" value="F:metalloendopeptidase activity"/>
    <property type="evidence" value="ECO:0007669"/>
    <property type="project" value="UniProtKB-UniRule"/>
</dbReference>
<gene>
    <name evidence="14" type="primary">htpX-2</name>
    <name evidence="12" type="synonym">htpX</name>
    <name evidence="14" type="ORF">BBEV_2916</name>
</gene>
<keyword evidence="4 12" id="KW-0645">Protease</keyword>
<keyword evidence="10 12" id="KW-0482">Metalloprotease</keyword>
<feature type="transmembrane region" description="Helical" evidence="12">
    <location>
        <begin position="15"/>
        <end position="35"/>
    </location>
</feature>
<keyword evidence="6 12" id="KW-0479">Metal-binding</keyword>
<comment type="cofactor">
    <cofactor evidence="12">
        <name>Zn(2+)</name>
        <dbReference type="ChEBI" id="CHEBI:29105"/>
    </cofactor>
    <text evidence="12">Binds 1 zinc ion per subunit.</text>
</comment>
<dbReference type="OrthoDB" id="15218at2"/>
<dbReference type="GO" id="GO:0005886">
    <property type="term" value="C:plasma membrane"/>
    <property type="evidence" value="ECO:0007669"/>
    <property type="project" value="UniProtKB-SubCell"/>
</dbReference>
<dbReference type="CDD" id="cd07340">
    <property type="entry name" value="M48B_Htpx_like"/>
    <property type="match status" value="1"/>
</dbReference>
<name>A0A1D7QZ07_9BACI</name>
<comment type="similarity">
    <text evidence="2 12">Belongs to the peptidase M48B family.</text>
</comment>
<organism evidence="14 15">
    <name type="scientific">Salisediminibacterium beveridgei</name>
    <dbReference type="NCBI Taxonomy" id="632773"/>
    <lineage>
        <taxon>Bacteria</taxon>
        <taxon>Bacillati</taxon>
        <taxon>Bacillota</taxon>
        <taxon>Bacilli</taxon>
        <taxon>Bacillales</taxon>
        <taxon>Bacillaceae</taxon>
        <taxon>Salisediminibacterium</taxon>
    </lineage>
</organism>
<keyword evidence="3 12" id="KW-1003">Cell membrane</keyword>
<keyword evidence="14" id="KW-0346">Stress response</keyword>
<keyword evidence="9 12" id="KW-1133">Transmembrane helix</keyword>
<feature type="binding site" evidence="12">
    <location>
        <position position="221"/>
    </location>
    <ligand>
        <name>Zn(2+)</name>
        <dbReference type="ChEBI" id="CHEBI:29105"/>
        <note>catalytic</note>
    </ligand>
</feature>
<evidence type="ECO:0000256" key="5">
    <source>
        <dbReference type="ARBA" id="ARBA00022692"/>
    </source>
</evidence>
<evidence type="ECO:0000256" key="7">
    <source>
        <dbReference type="ARBA" id="ARBA00022801"/>
    </source>
</evidence>
<evidence type="ECO:0000256" key="3">
    <source>
        <dbReference type="ARBA" id="ARBA00022475"/>
    </source>
</evidence>
<feature type="binding site" evidence="12">
    <location>
        <position position="149"/>
    </location>
    <ligand>
        <name>Zn(2+)</name>
        <dbReference type="ChEBI" id="CHEBI:29105"/>
        <note>catalytic</note>
    </ligand>
</feature>
<feature type="transmembrane region" description="Helical" evidence="12">
    <location>
        <begin position="160"/>
        <end position="181"/>
    </location>
</feature>
<dbReference type="Pfam" id="PF01435">
    <property type="entry name" value="Peptidase_M48"/>
    <property type="match status" value="1"/>
</dbReference>
<dbReference type="EMBL" id="CP012502">
    <property type="protein sequence ID" value="AOM84241.1"/>
    <property type="molecule type" value="Genomic_DNA"/>
</dbReference>
<dbReference type="AlphaFoldDB" id="A0A1D7QZ07"/>
<feature type="transmembrane region" description="Helical" evidence="12">
    <location>
        <begin position="41"/>
        <end position="59"/>
    </location>
</feature>
<dbReference type="KEGG" id="bbev:BBEV_2916"/>
<accession>A0A1D7QZ07</accession>
<evidence type="ECO:0000256" key="6">
    <source>
        <dbReference type="ARBA" id="ARBA00022723"/>
    </source>
</evidence>
<keyword evidence="15" id="KW-1185">Reference proteome</keyword>
<dbReference type="NCBIfam" id="NF003425">
    <property type="entry name" value="PRK04897.1"/>
    <property type="match status" value="1"/>
</dbReference>
<evidence type="ECO:0000259" key="13">
    <source>
        <dbReference type="Pfam" id="PF01435"/>
    </source>
</evidence>
<keyword evidence="7 12" id="KW-0378">Hydrolase</keyword>
<evidence type="ECO:0000256" key="8">
    <source>
        <dbReference type="ARBA" id="ARBA00022833"/>
    </source>
</evidence>